<dbReference type="AlphaFoldDB" id="A0A4Y2GD64"/>
<name>A0A4Y2GD64_ARAVE</name>
<sequence>MDSDEIERENVQTEMEDIEALMESALPRGTLETPTEYEMDDDKWHFADNVVREVFQWIKGIQLCDSETPLHESFKLTEAHKDDILDFLQQNGRELKKLVAESENEKEGWNYDDDNYLHCKRKILEEYKPENYTEKDFVRLCAGIAFVAIGNQSVYQDRDVMHDATNELHSWMKEVLKPGGTLQNSTWAEN</sequence>
<organism evidence="1 2">
    <name type="scientific">Araneus ventricosus</name>
    <name type="common">Orbweaver spider</name>
    <name type="synonym">Epeira ventricosa</name>
    <dbReference type="NCBI Taxonomy" id="182803"/>
    <lineage>
        <taxon>Eukaryota</taxon>
        <taxon>Metazoa</taxon>
        <taxon>Ecdysozoa</taxon>
        <taxon>Arthropoda</taxon>
        <taxon>Chelicerata</taxon>
        <taxon>Arachnida</taxon>
        <taxon>Araneae</taxon>
        <taxon>Araneomorphae</taxon>
        <taxon>Entelegynae</taxon>
        <taxon>Araneoidea</taxon>
        <taxon>Araneidae</taxon>
        <taxon>Araneus</taxon>
    </lineage>
</organism>
<keyword evidence="2" id="KW-1185">Reference proteome</keyword>
<protein>
    <submittedName>
        <fullName evidence="1">Uncharacterized protein</fullName>
    </submittedName>
</protein>
<reference evidence="1 2" key="1">
    <citation type="journal article" date="2019" name="Sci. Rep.">
        <title>Orb-weaving spider Araneus ventricosus genome elucidates the spidroin gene catalogue.</title>
        <authorList>
            <person name="Kono N."/>
            <person name="Nakamura H."/>
            <person name="Ohtoshi R."/>
            <person name="Moran D.A.P."/>
            <person name="Shinohara A."/>
            <person name="Yoshida Y."/>
            <person name="Fujiwara M."/>
            <person name="Mori M."/>
            <person name="Tomita M."/>
            <person name="Arakawa K."/>
        </authorList>
    </citation>
    <scope>NUCLEOTIDE SEQUENCE [LARGE SCALE GENOMIC DNA]</scope>
</reference>
<evidence type="ECO:0000313" key="2">
    <source>
        <dbReference type="Proteomes" id="UP000499080"/>
    </source>
</evidence>
<gene>
    <name evidence="1" type="ORF">AVEN_70260_1</name>
</gene>
<dbReference type="EMBL" id="BGPR01001305">
    <property type="protein sequence ID" value="GBM50629.1"/>
    <property type="molecule type" value="Genomic_DNA"/>
</dbReference>
<comment type="caution">
    <text evidence="1">The sequence shown here is derived from an EMBL/GenBank/DDBJ whole genome shotgun (WGS) entry which is preliminary data.</text>
</comment>
<dbReference type="Proteomes" id="UP000499080">
    <property type="component" value="Unassembled WGS sequence"/>
</dbReference>
<evidence type="ECO:0000313" key="1">
    <source>
        <dbReference type="EMBL" id="GBM50629.1"/>
    </source>
</evidence>
<proteinExistence type="predicted"/>
<accession>A0A4Y2GD64</accession>